<comment type="caution">
    <text evidence="2">The sequence shown here is derived from an EMBL/GenBank/DDBJ whole genome shotgun (WGS) entry which is preliminary data.</text>
</comment>
<accession>A0ABD3GW93</accession>
<evidence type="ECO:0000313" key="2">
    <source>
        <dbReference type="EMBL" id="KAL3682649.1"/>
    </source>
</evidence>
<dbReference type="PANTHER" id="PTHR46438:SF2">
    <property type="entry name" value="ALPHA_BETA-HYDROLASES SUPERFAMILY PROTEIN"/>
    <property type="match status" value="1"/>
</dbReference>
<sequence length="456" mass="50106">MTTMSAALSRTEIAHLKFRGGDYSEDLKLYSCASAVAERAPHRISLHSNRAACHLRLQSYKEVSQVNSSLVVTTTTPSFERGFKRSRVSSNFASSQSSSARIVLFSSRTIAASENPNVTRGASVKGSLVICRAATADALEAEAGSATKSDLEALPFKPDGYNFWKWRDHKVHYVVQGEGRPIVLIHGFGASVYHWRYNIPELAKSGFKVYAMDLMGFGWTEKALVDYDTVLWRDQVADFVTEVVGEPAVLVGNSIGGLTVLLTAATRPDVASGLALLNPSGQFELSDYSTDVKQVDAVNETGVGQLGLKIKTAFQRFAIALTFWQAKQPARVKSVLRSVYKDQTNVDDYLINSILEPAQDPNAGEVYYRLMSQMLTKPSIDLSLKTLLKKLECPLLLLWGDLDPWMGATKADQMVELYPSATLKRLQAGHCPHDEAPQAANAAIVEWMQTFGRETA</sequence>
<organism evidence="2 3">
    <name type="scientific">Riccia sorocarpa</name>
    <dbReference type="NCBI Taxonomy" id="122646"/>
    <lineage>
        <taxon>Eukaryota</taxon>
        <taxon>Viridiplantae</taxon>
        <taxon>Streptophyta</taxon>
        <taxon>Embryophyta</taxon>
        <taxon>Marchantiophyta</taxon>
        <taxon>Marchantiopsida</taxon>
        <taxon>Marchantiidae</taxon>
        <taxon>Marchantiales</taxon>
        <taxon>Ricciaceae</taxon>
        <taxon>Riccia</taxon>
    </lineage>
</organism>
<name>A0ABD3GW93_9MARC</name>
<dbReference type="InterPro" id="IPR000073">
    <property type="entry name" value="AB_hydrolase_1"/>
</dbReference>
<dbReference type="SUPFAM" id="SSF53474">
    <property type="entry name" value="alpha/beta-Hydrolases"/>
    <property type="match status" value="1"/>
</dbReference>
<keyword evidence="3" id="KW-1185">Reference proteome</keyword>
<evidence type="ECO:0000259" key="1">
    <source>
        <dbReference type="Pfam" id="PF00561"/>
    </source>
</evidence>
<dbReference type="PANTHER" id="PTHR46438">
    <property type="entry name" value="ALPHA/BETA-HYDROLASES SUPERFAMILY PROTEIN"/>
    <property type="match status" value="1"/>
</dbReference>
<dbReference type="InterPro" id="IPR029058">
    <property type="entry name" value="AB_hydrolase_fold"/>
</dbReference>
<protein>
    <recommendedName>
        <fullName evidence="1">AB hydrolase-1 domain-containing protein</fullName>
    </recommendedName>
</protein>
<dbReference type="EMBL" id="JBJQOH010000006">
    <property type="protein sequence ID" value="KAL3682649.1"/>
    <property type="molecule type" value="Genomic_DNA"/>
</dbReference>
<reference evidence="2 3" key="1">
    <citation type="submission" date="2024-09" db="EMBL/GenBank/DDBJ databases">
        <title>Chromosome-scale assembly of Riccia sorocarpa.</title>
        <authorList>
            <person name="Paukszto L."/>
        </authorList>
    </citation>
    <scope>NUCLEOTIDE SEQUENCE [LARGE SCALE GENOMIC DNA]</scope>
    <source>
        <strain evidence="2">LP-2024</strain>
        <tissue evidence="2">Aerial parts of the thallus</tissue>
    </source>
</reference>
<dbReference type="FunFam" id="3.40.50.1820:FF:000150">
    <property type="entry name" value="Alpha/beta fold hydrolase"/>
    <property type="match status" value="1"/>
</dbReference>
<gene>
    <name evidence="2" type="ORF">R1sor_000671</name>
</gene>
<proteinExistence type="predicted"/>
<dbReference type="PRINTS" id="PR00412">
    <property type="entry name" value="EPOXHYDRLASE"/>
</dbReference>
<feature type="domain" description="AB hydrolase-1" evidence="1">
    <location>
        <begin position="181"/>
        <end position="437"/>
    </location>
</feature>
<dbReference type="AlphaFoldDB" id="A0ABD3GW93"/>
<dbReference type="PRINTS" id="PR00111">
    <property type="entry name" value="ABHYDROLASE"/>
</dbReference>
<dbReference type="Gene3D" id="3.40.50.1820">
    <property type="entry name" value="alpha/beta hydrolase"/>
    <property type="match status" value="1"/>
</dbReference>
<dbReference type="InterPro" id="IPR011990">
    <property type="entry name" value="TPR-like_helical_dom_sf"/>
</dbReference>
<evidence type="ECO:0000313" key="3">
    <source>
        <dbReference type="Proteomes" id="UP001633002"/>
    </source>
</evidence>
<dbReference type="Proteomes" id="UP001633002">
    <property type="component" value="Unassembled WGS sequence"/>
</dbReference>
<dbReference type="InterPro" id="IPR000639">
    <property type="entry name" value="Epox_hydrolase-like"/>
</dbReference>
<dbReference type="Gene3D" id="1.25.40.10">
    <property type="entry name" value="Tetratricopeptide repeat domain"/>
    <property type="match status" value="1"/>
</dbReference>
<dbReference type="Pfam" id="PF00561">
    <property type="entry name" value="Abhydrolase_1"/>
    <property type="match status" value="1"/>
</dbReference>